<evidence type="ECO:0000313" key="5">
    <source>
        <dbReference type="Proteomes" id="UP000187012"/>
    </source>
</evidence>
<accession>A0A1N7SQ06</accession>
<protein>
    <recommendedName>
        <fullName evidence="6">MlrC</fullName>
    </recommendedName>
</protein>
<gene>
    <name evidence="4" type="ORF">BN2475_1450016</name>
</gene>
<dbReference type="EMBL" id="CYGX02000145">
    <property type="protein sequence ID" value="SIT49531.1"/>
    <property type="molecule type" value="Genomic_DNA"/>
</dbReference>
<dbReference type="SUPFAM" id="SSF53187">
    <property type="entry name" value="Zn-dependent exopeptidases"/>
    <property type="match status" value="1"/>
</dbReference>
<dbReference type="Pfam" id="PF07364">
    <property type="entry name" value="DUF1485"/>
    <property type="match status" value="1"/>
</dbReference>
<name>A0A1N7SQ06_9BURK</name>
<dbReference type="STRING" id="1247936.BN2475_1450016"/>
<dbReference type="InterPro" id="IPR015995">
    <property type="entry name" value="MlrC_N"/>
</dbReference>
<sequence>MDVLSDAGHDAVYLPCGASAAMIFAPCKDGNSHNEIESARGSSGSGLQRAVAGDAERRAEGREGQRMKILIARMNHETNTFSPVATPLAAFGRNGPSFGEDAFNDNKGMQTAMAAFIDAAEREHAEIVTPVSASANPSGPVEAAAYDAICNAIVAAAAGCDAVMLDLHGAMVAENSSDGEGDLLERVRALLPDAPIAVALDLHGNVTQKMIDNADVIVSFKTYPHVDMYETGAHAARLMFELIHGNAKPVIAWRQPPLLTHTLRSATAEGAMKRAVDAARAAEANGTLAVSVLPGFSLADIDAPCISVVVVGNGERAEAEAVAERIARQIWDEREDFVYRSAPLAESVAQAALLARGADKPVLLLDHGDNCMSGGTCDTMDLLEEALKQKLEGIVSGPLCDPQAVAALMAAGVGSTVTVTIGNKLASDVLTPRPPMAVTGVVRALTDGEYVISGPTYTGQRAFMGRTAVLDTGTVKLVITEHTHEPWDLGVFESVGIDPRRARFLLLKSRMYCRPVFVPIAAALVECDSRGVTSSDYGLFAFKHVKRPVYPLDRQTKWTSTN</sequence>
<reference evidence="4 5" key="1">
    <citation type="submission" date="2016-12" db="EMBL/GenBank/DDBJ databases">
        <authorList>
            <person name="Song W.-J."/>
            <person name="Kurnit D.M."/>
        </authorList>
    </citation>
    <scope>NUCLEOTIDE SEQUENCE [LARGE SCALE GENOMIC DNA]</scope>
    <source>
        <strain evidence="4 5">STM7296</strain>
    </source>
</reference>
<dbReference type="InterPro" id="IPR010799">
    <property type="entry name" value="MlrC_C"/>
</dbReference>
<keyword evidence="5" id="KW-1185">Reference proteome</keyword>
<dbReference type="Pfam" id="PF07171">
    <property type="entry name" value="MlrC_C"/>
    <property type="match status" value="1"/>
</dbReference>
<dbReference type="AlphaFoldDB" id="A0A1N7SQ06"/>
<evidence type="ECO:0008006" key="6">
    <source>
        <dbReference type="Google" id="ProtNLM"/>
    </source>
</evidence>
<organism evidence="4 5">
    <name type="scientific">Paraburkholderia ribeironis</name>
    <dbReference type="NCBI Taxonomy" id="1247936"/>
    <lineage>
        <taxon>Bacteria</taxon>
        <taxon>Pseudomonadati</taxon>
        <taxon>Pseudomonadota</taxon>
        <taxon>Betaproteobacteria</taxon>
        <taxon>Burkholderiales</taxon>
        <taxon>Burkholderiaceae</taxon>
        <taxon>Paraburkholderia</taxon>
    </lineage>
</organism>
<proteinExistence type="predicted"/>
<evidence type="ECO:0000313" key="4">
    <source>
        <dbReference type="EMBL" id="SIT49531.1"/>
    </source>
</evidence>
<evidence type="ECO:0000259" key="2">
    <source>
        <dbReference type="Pfam" id="PF07171"/>
    </source>
</evidence>
<evidence type="ECO:0000259" key="3">
    <source>
        <dbReference type="Pfam" id="PF07364"/>
    </source>
</evidence>
<feature type="region of interest" description="Disordered" evidence="1">
    <location>
        <begin position="35"/>
        <end position="62"/>
    </location>
</feature>
<feature type="domain" description="Microcystin LR degradation protein MlrC C-terminal" evidence="2">
    <location>
        <begin position="364"/>
        <end position="544"/>
    </location>
</feature>
<dbReference type="Proteomes" id="UP000187012">
    <property type="component" value="Unassembled WGS sequence"/>
</dbReference>
<feature type="domain" description="Microcystin LR degradation protein MlrC N-terminal" evidence="3">
    <location>
        <begin position="68"/>
        <end position="351"/>
    </location>
</feature>
<dbReference type="Gene3D" id="3.40.630.10">
    <property type="entry name" value="Zn peptidases"/>
    <property type="match status" value="1"/>
</dbReference>
<evidence type="ECO:0000256" key="1">
    <source>
        <dbReference type="SAM" id="MobiDB-lite"/>
    </source>
</evidence>